<protein>
    <submittedName>
        <fullName evidence="1">Uncharacterized protein</fullName>
    </submittedName>
</protein>
<keyword evidence="2" id="KW-1185">Reference proteome</keyword>
<dbReference type="EMBL" id="MU155450">
    <property type="protein sequence ID" value="KAF9473353.1"/>
    <property type="molecule type" value="Genomic_DNA"/>
</dbReference>
<dbReference type="AlphaFoldDB" id="A0A9P5YQP8"/>
<reference evidence="1" key="1">
    <citation type="submission" date="2020-11" db="EMBL/GenBank/DDBJ databases">
        <authorList>
            <consortium name="DOE Joint Genome Institute"/>
            <person name="Ahrendt S."/>
            <person name="Riley R."/>
            <person name="Andreopoulos W."/>
            <person name="Labutti K."/>
            <person name="Pangilinan J."/>
            <person name="Ruiz-Duenas F.J."/>
            <person name="Barrasa J.M."/>
            <person name="Sanchez-Garcia M."/>
            <person name="Camarero S."/>
            <person name="Miyauchi S."/>
            <person name="Serrano A."/>
            <person name="Linde D."/>
            <person name="Babiker R."/>
            <person name="Drula E."/>
            <person name="Ayuso-Fernandez I."/>
            <person name="Pacheco R."/>
            <person name="Padilla G."/>
            <person name="Ferreira P."/>
            <person name="Barriuso J."/>
            <person name="Kellner H."/>
            <person name="Castanera R."/>
            <person name="Alfaro M."/>
            <person name="Ramirez L."/>
            <person name="Pisabarro A.G."/>
            <person name="Kuo A."/>
            <person name="Tritt A."/>
            <person name="Lipzen A."/>
            <person name="He G."/>
            <person name="Yan M."/>
            <person name="Ng V."/>
            <person name="Cullen D."/>
            <person name="Martin F."/>
            <person name="Rosso M.-N."/>
            <person name="Henrissat B."/>
            <person name="Hibbett D."/>
            <person name="Martinez A.T."/>
            <person name="Grigoriev I.V."/>
        </authorList>
    </citation>
    <scope>NUCLEOTIDE SEQUENCE</scope>
    <source>
        <strain evidence="1">CIRM-BRFM 674</strain>
    </source>
</reference>
<gene>
    <name evidence="1" type="ORF">BDN70DRAFT_396209</name>
</gene>
<evidence type="ECO:0000313" key="2">
    <source>
        <dbReference type="Proteomes" id="UP000807469"/>
    </source>
</evidence>
<dbReference type="Proteomes" id="UP000807469">
    <property type="component" value="Unassembled WGS sequence"/>
</dbReference>
<comment type="caution">
    <text evidence="1">The sequence shown here is derived from an EMBL/GenBank/DDBJ whole genome shotgun (WGS) entry which is preliminary data.</text>
</comment>
<accession>A0A9P5YQP8</accession>
<name>A0A9P5YQP8_9AGAR</name>
<proteinExistence type="predicted"/>
<organism evidence="1 2">
    <name type="scientific">Pholiota conissans</name>
    <dbReference type="NCBI Taxonomy" id="109636"/>
    <lineage>
        <taxon>Eukaryota</taxon>
        <taxon>Fungi</taxon>
        <taxon>Dikarya</taxon>
        <taxon>Basidiomycota</taxon>
        <taxon>Agaricomycotina</taxon>
        <taxon>Agaricomycetes</taxon>
        <taxon>Agaricomycetidae</taxon>
        <taxon>Agaricales</taxon>
        <taxon>Agaricineae</taxon>
        <taxon>Strophariaceae</taxon>
        <taxon>Pholiota</taxon>
    </lineage>
</organism>
<sequence>MMWRGWRMFLLESADLNRNVTPCKESDNGLCNAHPRTDAPSFDHLNAHLDILPLIYARTCMIDVSSDPSSKSYRPLPFHVALKNLLGPSSVHPFIPVLWIIWLCSASEARRWSPPTYVLLIRSKFVGLCPIRPSVLRSLTQPYNPLQYDYPRNTNLLRNDASSIHLPVKSFLGFPILDGYPAFPKPADLVPSSYPCPFVVISSPQSISRTTICPPSTQTHISYSFIHPQPFTCPPRSFLWIQCIRTFANET</sequence>
<evidence type="ECO:0000313" key="1">
    <source>
        <dbReference type="EMBL" id="KAF9473353.1"/>
    </source>
</evidence>